<dbReference type="Gene3D" id="3.40.50.300">
    <property type="entry name" value="P-loop containing nucleotide triphosphate hydrolases"/>
    <property type="match status" value="1"/>
</dbReference>
<keyword evidence="2" id="KW-0547">Nucleotide-binding</keyword>
<dbReference type="InterPro" id="IPR003593">
    <property type="entry name" value="AAA+_ATPase"/>
</dbReference>
<dbReference type="Proteomes" id="UP000185494">
    <property type="component" value="Chromosome 2"/>
</dbReference>
<reference evidence="7 8" key="1">
    <citation type="submission" date="2016-05" db="EMBL/GenBank/DDBJ databases">
        <title>Complete Genome and Methylome Analysis of Psychrotrophic Bacterial Isolates from Antarctic Lake Untersee.</title>
        <authorList>
            <person name="Fomenkov A."/>
            <person name="Akimov V.N."/>
            <person name="Vasilyeva L.V."/>
            <person name="Andersen D."/>
            <person name="Vincze T."/>
            <person name="Roberts R.J."/>
        </authorList>
    </citation>
    <scope>NUCLEOTIDE SEQUENCE [LARGE SCALE GENOMIC DNA]</scope>
    <source>
        <strain evidence="7 8">U14-5</strain>
    </source>
</reference>
<dbReference type="InterPro" id="IPR003439">
    <property type="entry name" value="ABC_transporter-like_ATP-bd"/>
</dbReference>
<evidence type="ECO:0000256" key="1">
    <source>
        <dbReference type="ARBA" id="ARBA00022448"/>
    </source>
</evidence>
<evidence type="ECO:0000256" key="3">
    <source>
        <dbReference type="ARBA" id="ARBA00022840"/>
    </source>
</evidence>
<dbReference type="PROSITE" id="PS00211">
    <property type="entry name" value="ABC_TRANSPORTER_1"/>
    <property type="match status" value="1"/>
</dbReference>
<dbReference type="GO" id="GO:0005524">
    <property type="term" value="F:ATP binding"/>
    <property type="evidence" value="ECO:0007669"/>
    <property type="project" value="UniProtKB-KW"/>
</dbReference>
<dbReference type="InterPro" id="IPR027417">
    <property type="entry name" value="P-loop_NTPase"/>
</dbReference>
<sequence>MIVFRGCGLRAGKAVLLRDIDLTVPPGSVTAIVGPNGAGKSSLLRLASGELRPSQGEVLFAGRSLAAWPPRDLARRRAVVSQRHSLAMPMRAGEIVALGRQPWNGTQAMRGDAEAVAEAMALAGVRELAGRDHASLSGGEQQRVQIARALAQLASMRGERMLLLDEPTASLDMGHAAALLRLLRRLAAREGTGILLVLHDLNEARFVADHVAMLQAGRLVAAGAATEVLRPDLLRRVYGLPFHEAGPMLMPDYGDMDREEMPGIHLSG</sequence>
<dbReference type="SUPFAM" id="SSF52540">
    <property type="entry name" value="P-loop containing nucleoside triphosphate hydrolases"/>
    <property type="match status" value="1"/>
</dbReference>
<dbReference type="eggNOG" id="COG4559">
    <property type="taxonomic scope" value="Bacteria"/>
</dbReference>
<dbReference type="CDD" id="cd03214">
    <property type="entry name" value="ABC_Iron-Siderophores_B12_Hemin"/>
    <property type="match status" value="1"/>
</dbReference>
<protein>
    <recommendedName>
        <fullName evidence="6">ABC transporter domain-containing protein</fullName>
    </recommendedName>
</protein>
<gene>
    <name evidence="7" type="ORF">RGI145_20305</name>
</gene>
<keyword evidence="1" id="KW-0813">Transport</keyword>
<evidence type="ECO:0000313" key="7">
    <source>
        <dbReference type="EMBL" id="APT59672.1"/>
    </source>
</evidence>
<evidence type="ECO:0000256" key="2">
    <source>
        <dbReference type="ARBA" id="ARBA00022741"/>
    </source>
</evidence>
<dbReference type="STRING" id="257708.RGI145_20305"/>
<evidence type="ECO:0000259" key="6">
    <source>
        <dbReference type="PROSITE" id="PS50893"/>
    </source>
</evidence>
<dbReference type="PANTHER" id="PTHR42794">
    <property type="entry name" value="HEMIN IMPORT ATP-BINDING PROTEIN HMUV"/>
    <property type="match status" value="1"/>
</dbReference>
<dbReference type="RefSeq" id="WP_075800381.1">
    <property type="nucleotide sequence ID" value="NZ_CP015584.1"/>
</dbReference>
<dbReference type="Pfam" id="PF00005">
    <property type="entry name" value="ABC_tran"/>
    <property type="match status" value="1"/>
</dbReference>
<accession>A0A1L7ALL8</accession>
<feature type="domain" description="ABC transporter" evidence="6">
    <location>
        <begin position="2"/>
        <end position="241"/>
    </location>
</feature>
<dbReference type="EMBL" id="CP015584">
    <property type="protein sequence ID" value="APT59672.1"/>
    <property type="molecule type" value="Genomic_DNA"/>
</dbReference>
<dbReference type="PROSITE" id="PS50893">
    <property type="entry name" value="ABC_TRANSPORTER_2"/>
    <property type="match status" value="1"/>
</dbReference>
<name>A0A1L7ALL8_9PROT</name>
<keyword evidence="4" id="KW-1278">Translocase</keyword>
<dbReference type="PANTHER" id="PTHR42794:SF1">
    <property type="entry name" value="HEMIN IMPORT ATP-BINDING PROTEIN HMUV"/>
    <property type="match status" value="1"/>
</dbReference>
<evidence type="ECO:0000256" key="4">
    <source>
        <dbReference type="ARBA" id="ARBA00022967"/>
    </source>
</evidence>
<evidence type="ECO:0000256" key="5">
    <source>
        <dbReference type="ARBA" id="ARBA00037066"/>
    </source>
</evidence>
<proteinExistence type="predicted"/>
<dbReference type="AlphaFoldDB" id="A0A1L7ALL8"/>
<keyword evidence="3" id="KW-0067">ATP-binding</keyword>
<dbReference type="InterPro" id="IPR017871">
    <property type="entry name" value="ABC_transporter-like_CS"/>
</dbReference>
<dbReference type="KEGG" id="rgi:RGI145_20305"/>
<comment type="function">
    <text evidence="5">Part of the ABC transporter complex HmuTUV involved in hemin import. Responsible for energy coupling to the transport system.</text>
</comment>
<dbReference type="NCBIfam" id="NF010068">
    <property type="entry name" value="PRK13548.1"/>
    <property type="match status" value="1"/>
</dbReference>
<dbReference type="GO" id="GO:0016887">
    <property type="term" value="F:ATP hydrolysis activity"/>
    <property type="evidence" value="ECO:0007669"/>
    <property type="project" value="InterPro"/>
</dbReference>
<organism evidence="7 8">
    <name type="scientific">Roseomonas gilardii</name>
    <dbReference type="NCBI Taxonomy" id="257708"/>
    <lineage>
        <taxon>Bacteria</taxon>
        <taxon>Pseudomonadati</taxon>
        <taxon>Pseudomonadota</taxon>
        <taxon>Alphaproteobacteria</taxon>
        <taxon>Acetobacterales</taxon>
        <taxon>Roseomonadaceae</taxon>
        <taxon>Roseomonas</taxon>
    </lineage>
</organism>
<dbReference type="SMART" id="SM00382">
    <property type="entry name" value="AAA"/>
    <property type="match status" value="1"/>
</dbReference>
<evidence type="ECO:0000313" key="8">
    <source>
        <dbReference type="Proteomes" id="UP000185494"/>
    </source>
</evidence>